<feature type="domain" description="1-deoxy-D-xylulose 5-phosphate reductoisomerase N-terminal" evidence="10">
    <location>
        <begin position="4"/>
        <end position="129"/>
    </location>
</feature>
<feature type="binding site" evidence="9">
    <location>
        <position position="173"/>
    </location>
    <ligand>
        <name>1-deoxy-D-xylulose 5-phosphate</name>
        <dbReference type="ChEBI" id="CHEBI:57792"/>
    </ligand>
</feature>
<feature type="binding site" evidence="9">
    <location>
        <position position="122"/>
    </location>
    <ligand>
        <name>1-deoxy-D-xylulose 5-phosphate</name>
        <dbReference type="ChEBI" id="CHEBI:57792"/>
    </ligand>
</feature>
<dbReference type="NCBIfam" id="TIGR00243">
    <property type="entry name" value="Dxr"/>
    <property type="match status" value="1"/>
</dbReference>
<proteinExistence type="inferred from homology"/>
<feature type="binding site" evidence="9">
    <location>
        <position position="214"/>
    </location>
    <ligand>
        <name>1-deoxy-D-xylulose 5-phosphate</name>
        <dbReference type="ChEBI" id="CHEBI:57792"/>
    </ligand>
</feature>
<feature type="domain" description="DXP reductoisomerase C-terminal" evidence="12">
    <location>
        <begin position="258"/>
        <end position="374"/>
    </location>
</feature>
<name>A0A1B1Z4Q8_9BACL</name>
<feature type="binding site" evidence="9">
    <location>
        <position position="147"/>
    </location>
    <ligand>
        <name>Mn(2+)</name>
        <dbReference type="ChEBI" id="CHEBI:29035"/>
    </ligand>
</feature>
<evidence type="ECO:0000313" key="14">
    <source>
        <dbReference type="Proteomes" id="UP000077412"/>
    </source>
</evidence>
<feature type="binding site" evidence="9">
    <location>
        <position position="11"/>
    </location>
    <ligand>
        <name>NADPH</name>
        <dbReference type="ChEBI" id="CHEBI:57783"/>
    </ligand>
</feature>
<dbReference type="Pfam" id="PF08436">
    <property type="entry name" value="DXP_redisom_C"/>
    <property type="match status" value="1"/>
</dbReference>
<keyword evidence="4 9" id="KW-0521">NADP</keyword>
<dbReference type="AlphaFoldDB" id="A0A1B1Z4Q8"/>
<dbReference type="KEGG" id="far:ABE41_009880"/>
<gene>
    <name evidence="9" type="primary">dxr</name>
    <name evidence="13" type="ORF">ABE41_009880</name>
</gene>
<comment type="pathway">
    <text evidence="1 9">Isoprenoid biosynthesis; isopentenyl diphosphate biosynthesis via DXP pathway; isopentenyl diphosphate from 1-deoxy-D-xylulose 5-phosphate: step 1/6.</text>
</comment>
<dbReference type="NCBIfam" id="NF009114">
    <property type="entry name" value="PRK12464.1"/>
    <property type="match status" value="1"/>
</dbReference>
<feature type="binding site" evidence="9">
    <location>
        <position position="218"/>
    </location>
    <ligand>
        <name>1-deoxy-D-xylulose 5-phosphate</name>
        <dbReference type="ChEBI" id="CHEBI:57792"/>
    </ligand>
</feature>
<dbReference type="InterPro" id="IPR026877">
    <property type="entry name" value="DXPR_C"/>
</dbReference>
<dbReference type="PANTHER" id="PTHR30525">
    <property type="entry name" value="1-DEOXY-D-XYLULOSE 5-PHOSPHATE REDUCTOISOMERASE"/>
    <property type="match status" value="1"/>
</dbReference>
<comment type="catalytic activity">
    <reaction evidence="8">
        <text>2-C-methyl-D-erythritol 4-phosphate + NADP(+) = 1-deoxy-D-xylulose 5-phosphate + NADPH + H(+)</text>
        <dbReference type="Rhea" id="RHEA:13717"/>
        <dbReference type="ChEBI" id="CHEBI:15378"/>
        <dbReference type="ChEBI" id="CHEBI:57783"/>
        <dbReference type="ChEBI" id="CHEBI:57792"/>
        <dbReference type="ChEBI" id="CHEBI:58262"/>
        <dbReference type="ChEBI" id="CHEBI:58349"/>
        <dbReference type="EC" id="1.1.1.267"/>
    </reaction>
    <physiologicalReaction direction="right-to-left" evidence="8">
        <dbReference type="Rhea" id="RHEA:13719"/>
    </physiologicalReaction>
</comment>
<feature type="binding site" evidence="9">
    <location>
        <position position="196"/>
    </location>
    <ligand>
        <name>1-deoxy-D-xylulose 5-phosphate</name>
        <dbReference type="ChEBI" id="CHEBI:57792"/>
    </ligand>
</feature>
<dbReference type="Pfam" id="PF13288">
    <property type="entry name" value="DXPR_C"/>
    <property type="match status" value="1"/>
</dbReference>
<feature type="binding site" evidence="9">
    <location>
        <position position="37"/>
    </location>
    <ligand>
        <name>NADPH</name>
        <dbReference type="ChEBI" id="CHEBI:57783"/>
    </ligand>
</feature>
<reference evidence="13 14" key="1">
    <citation type="submission" date="2016-08" db="EMBL/GenBank/DDBJ databases">
        <title>Complete genome sequence of Fictibacillus arsenicus G25-54, a strain with toxicity to nematodes and a potential arsenic-resistance activity.</title>
        <authorList>
            <person name="Zheng Z."/>
        </authorList>
    </citation>
    <scope>NUCLEOTIDE SEQUENCE [LARGE SCALE GENOMIC DNA]</scope>
    <source>
        <strain evidence="13 14">G25-54</strain>
    </source>
</reference>
<keyword evidence="6 9" id="KW-0464">Manganese</keyword>
<dbReference type="GO" id="GO:0051484">
    <property type="term" value="P:isopentenyl diphosphate biosynthetic process, methylerythritol 4-phosphate pathway involved in terpenoid biosynthetic process"/>
    <property type="evidence" value="ECO:0007669"/>
    <property type="project" value="TreeGrafter"/>
</dbReference>
<feature type="binding site" evidence="9">
    <location>
        <position position="202"/>
    </location>
    <ligand>
        <name>NADPH</name>
        <dbReference type="ChEBI" id="CHEBI:57783"/>
    </ligand>
</feature>
<accession>A0A1B1Z4Q8</accession>
<feature type="binding site" evidence="9">
    <location>
        <position position="218"/>
    </location>
    <ligand>
        <name>Mn(2+)</name>
        <dbReference type="ChEBI" id="CHEBI:29035"/>
    </ligand>
</feature>
<keyword evidence="7 9" id="KW-0414">Isoprene biosynthesis</keyword>
<dbReference type="SUPFAM" id="SSF69055">
    <property type="entry name" value="1-deoxy-D-xylulose-5-phosphate reductoisomerase, C-terminal domain"/>
    <property type="match status" value="1"/>
</dbReference>
<keyword evidence="13" id="KW-0413">Isomerase</keyword>
<feature type="binding site" evidence="9">
    <location>
        <position position="149"/>
    </location>
    <ligand>
        <name>1-deoxy-D-xylulose 5-phosphate</name>
        <dbReference type="ChEBI" id="CHEBI:57792"/>
    </ligand>
</feature>
<evidence type="ECO:0000256" key="8">
    <source>
        <dbReference type="ARBA" id="ARBA00048543"/>
    </source>
</evidence>
<dbReference type="GO" id="GO:0030604">
    <property type="term" value="F:1-deoxy-D-xylulose-5-phosphate reductoisomerase activity"/>
    <property type="evidence" value="ECO:0007669"/>
    <property type="project" value="UniProtKB-UniRule"/>
</dbReference>
<evidence type="ECO:0000256" key="5">
    <source>
        <dbReference type="ARBA" id="ARBA00023002"/>
    </source>
</evidence>
<feature type="binding site" evidence="9">
    <location>
        <position position="36"/>
    </location>
    <ligand>
        <name>NADPH</name>
        <dbReference type="ChEBI" id="CHEBI:57783"/>
    </ligand>
</feature>
<evidence type="ECO:0000313" key="13">
    <source>
        <dbReference type="EMBL" id="ANX12319.1"/>
    </source>
</evidence>
<dbReference type="PANTHER" id="PTHR30525:SF0">
    <property type="entry name" value="1-DEOXY-D-XYLULOSE 5-PHOSPHATE REDUCTOISOMERASE, CHLOROPLASTIC"/>
    <property type="match status" value="1"/>
</dbReference>
<keyword evidence="9" id="KW-0460">Magnesium</keyword>
<comment type="similarity">
    <text evidence="2 9">Belongs to the DXR family.</text>
</comment>
<dbReference type="SUPFAM" id="SSF55347">
    <property type="entry name" value="Glyceraldehyde-3-phosphate dehydrogenase-like, C-terminal domain"/>
    <property type="match status" value="1"/>
</dbReference>
<comment type="function">
    <text evidence="9">Catalyzes the NADPH-dependent rearrangement and reduction of 1-deoxy-D-xylulose-5-phosphate (DXP) to 2-C-methyl-D-erythritol 4-phosphate (MEP).</text>
</comment>
<evidence type="ECO:0000259" key="10">
    <source>
        <dbReference type="Pfam" id="PF02670"/>
    </source>
</evidence>
<dbReference type="InterPro" id="IPR036169">
    <property type="entry name" value="DXPR_C_sf"/>
</dbReference>
<dbReference type="PIRSF" id="PIRSF006205">
    <property type="entry name" value="Dxp_reductismrs"/>
    <property type="match status" value="1"/>
</dbReference>
<organism evidence="13 14">
    <name type="scientific">Fictibacillus arsenicus</name>
    <dbReference type="NCBI Taxonomy" id="255247"/>
    <lineage>
        <taxon>Bacteria</taxon>
        <taxon>Bacillati</taxon>
        <taxon>Bacillota</taxon>
        <taxon>Bacilli</taxon>
        <taxon>Bacillales</taxon>
        <taxon>Fictibacillaceae</taxon>
        <taxon>Fictibacillus</taxon>
    </lineage>
</organism>
<dbReference type="EMBL" id="CP016761">
    <property type="protein sequence ID" value="ANX12319.1"/>
    <property type="molecule type" value="Genomic_DNA"/>
</dbReference>
<feature type="binding site" evidence="9">
    <location>
        <position position="209"/>
    </location>
    <ligand>
        <name>1-deoxy-D-xylulose 5-phosphate</name>
        <dbReference type="ChEBI" id="CHEBI:57792"/>
    </ligand>
</feature>
<dbReference type="InterPro" id="IPR013644">
    <property type="entry name" value="DXP_reductoisomerase_C"/>
</dbReference>
<evidence type="ECO:0000256" key="9">
    <source>
        <dbReference type="HAMAP-Rule" id="MF_00183"/>
    </source>
</evidence>
<feature type="binding site" evidence="9">
    <location>
        <position position="13"/>
    </location>
    <ligand>
        <name>NADPH</name>
        <dbReference type="ChEBI" id="CHEBI:57783"/>
    </ligand>
</feature>
<feature type="binding site" evidence="9">
    <location>
        <position position="215"/>
    </location>
    <ligand>
        <name>1-deoxy-D-xylulose 5-phosphate</name>
        <dbReference type="ChEBI" id="CHEBI:57792"/>
    </ligand>
</feature>
<evidence type="ECO:0000256" key="7">
    <source>
        <dbReference type="ARBA" id="ARBA00023229"/>
    </source>
</evidence>
<evidence type="ECO:0000256" key="1">
    <source>
        <dbReference type="ARBA" id="ARBA00005094"/>
    </source>
</evidence>
<dbReference type="InterPro" id="IPR036291">
    <property type="entry name" value="NAD(P)-bd_dom_sf"/>
</dbReference>
<dbReference type="InterPro" id="IPR013512">
    <property type="entry name" value="DXP_reductoisomerase_N"/>
</dbReference>
<keyword evidence="3 9" id="KW-0479">Metal-binding</keyword>
<evidence type="ECO:0000256" key="2">
    <source>
        <dbReference type="ARBA" id="ARBA00006825"/>
    </source>
</evidence>
<comment type="cofactor">
    <cofactor evidence="9">
        <name>Mg(2+)</name>
        <dbReference type="ChEBI" id="CHEBI:18420"/>
    </cofactor>
    <cofactor evidence="9">
        <name>Mn(2+)</name>
        <dbReference type="ChEBI" id="CHEBI:29035"/>
    </cofactor>
</comment>
<sequence>MKFVSLLGATGSIGKQTLDVIASHPEQFRLSSMSVGKNIDAAEEIIREFKPEICAVQNESDAQVLRSQVETSTKIVSGMEGLIEAAVSTESSVVVNSVIGSVGLLPTLKAIEANKTIALANKETLVTAGHLVMEKAKKHNVDILPVDSEHSAIYQCLNGEDRNRVEKLILTASGGSFRDRTRDELKNVTVKDALNHPNWSMGAKITIDSATMMNKGLEVIEAHWLFSFDYSKIDVILHKESIIHSMVEFVDTSVIAHLGQPDMRVPIQYALTHPERLELVNGKRLNLWEAGKLHFQKMDYDRFRCLKLAFEAGNIGGLMPTVLNAANEKAVELFLDGKISFLDIEEMIERAMLQAENMNQPELDAIQETDKRTRYFVESLLNKGR</sequence>
<feature type="binding site" evidence="9">
    <location>
        <position position="10"/>
    </location>
    <ligand>
        <name>NADPH</name>
        <dbReference type="ChEBI" id="CHEBI:57783"/>
    </ligand>
</feature>
<evidence type="ECO:0000256" key="6">
    <source>
        <dbReference type="ARBA" id="ARBA00023211"/>
    </source>
</evidence>
<dbReference type="GO" id="GO:0016853">
    <property type="term" value="F:isomerase activity"/>
    <property type="evidence" value="ECO:0007669"/>
    <property type="project" value="UniProtKB-KW"/>
</dbReference>
<keyword evidence="14" id="KW-1185">Reference proteome</keyword>
<dbReference type="SUPFAM" id="SSF51735">
    <property type="entry name" value="NAD(P)-binding Rossmann-fold domains"/>
    <property type="match status" value="1"/>
</dbReference>
<dbReference type="EC" id="1.1.1.267" evidence="9"/>
<protein>
    <recommendedName>
        <fullName evidence="9">1-deoxy-D-xylulose 5-phosphate reductoisomerase</fullName>
        <shortName evidence="9">DXP reductoisomerase</shortName>
        <ecNumber evidence="9">1.1.1.267</ecNumber>
    </recommendedName>
    <alternativeName>
        <fullName evidence="9">1-deoxyxylulose-5-phosphate reductoisomerase</fullName>
    </alternativeName>
    <alternativeName>
        <fullName evidence="9">2-C-methyl-D-erythritol 4-phosphate synthase</fullName>
    </alternativeName>
</protein>
<dbReference type="Proteomes" id="UP000077412">
    <property type="component" value="Chromosome"/>
</dbReference>
<dbReference type="InterPro" id="IPR003821">
    <property type="entry name" value="DXP_reductoisomerase"/>
</dbReference>
<feature type="binding site" evidence="9">
    <location>
        <position position="12"/>
    </location>
    <ligand>
        <name>NADPH</name>
        <dbReference type="ChEBI" id="CHEBI:57783"/>
    </ligand>
</feature>
<dbReference type="STRING" id="255247.ABE41_009880"/>
<feature type="binding site" evidence="9">
    <location>
        <position position="38"/>
    </location>
    <ligand>
        <name>NADPH</name>
        <dbReference type="ChEBI" id="CHEBI:57783"/>
    </ligand>
</feature>
<dbReference type="HAMAP" id="MF_00183">
    <property type="entry name" value="DXP_reductoisom"/>
    <property type="match status" value="1"/>
</dbReference>
<evidence type="ECO:0000256" key="3">
    <source>
        <dbReference type="ARBA" id="ARBA00022723"/>
    </source>
</evidence>
<dbReference type="OrthoDB" id="9806546at2"/>
<keyword evidence="5 9" id="KW-0560">Oxidoreductase</keyword>
<feature type="binding site" evidence="9">
    <location>
        <position position="148"/>
    </location>
    <ligand>
        <name>1-deoxy-D-xylulose 5-phosphate</name>
        <dbReference type="ChEBI" id="CHEBI:57792"/>
    </ligand>
</feature>
<evidence type="ECO:0000256" key="4">
    <source>
        <dbReference type="ARBA" id="ARBA00022857"/>
    </source>
</evidence>
<dbReference type="UniPathway" id="UPA00056">
    <property type="reaction ID" value="UER00092"/>
</dbReference>
<evidence type="ECO:0000259" key="12">
    <source>
        <dbReference type="Pfam" id="PF13288"/>
    </source>
</evidence>
<dbReference type="Pfam" id="PF02670">
    <property type="entry name" value="DXP_reductoisom"/>
    <property type="match status" value="1"/>
</dbReference>
<feature type="domain" description="1-deoxy-D-xylulose 5-phosphate reductoisomerase C-terminal" evidence="11">
    <location>
        <begin position="143"/>
        <end position="226"/>
    </location>
</feature>
<dbReference type="Gene3D" id="3.40.50.720">
    <property type="entry name" value="NAD(P)-binding Rossmann-like Domain"/>
    <property type="match status" value="1"/>
</dbReference>
<dbReference type="GO" id="GO:0070402">
    <property type="term" value="F:NADPH binding"/>
    <property type="evidence" value="ECO:0007669"/>
    <property type="project" value="InterPro"/>
</dbReference>
<evidence type="ECO:0000259" key="11">
    <source>
        <dbReference type="Pfam" id="PF08436"/>
    </source>
</evidence>
<dbReference type="Gene3D" id="1.10.1740.10">
    <property type="match status" value="1"/>
</dbReference>
<dbReference type="FunFam" id="3.40.50.720:FF:000045">
    <property type="entry name" value="1-deoxy-D-xylulose 5-phosphate reductoisomerase"/>
    <property type="match status" value="1"/>
</dbReference>
<feature type="binding site" evidence="9">
    <location>
        <position position="121"/>
    </location>
    <ligand>
        <name>NADPH</name>
        <dbReference type="ChEBI" id="CHEBI:57783"/>
    </ligand>
</feature>
<dbReference type="RefSeq" id="WP_066289515.1">
    <property type="nucleotide sequence ID" value="NZ_CP016761.1"/>
</dbReference>
<feature type="binding site" evidence="9">
    <location>
        <position position="149"/>
    </location>
    <ligand>
        <name>Mn(2+)</name>
        <dbReference type="ChEBI" id="CHEBI:29035"/>
    </ligand>
</feature>
<feature type="binding site" evidence="9">
    <location>
        <position position="123"/>
    </location>
    <ligand>
        <name>NADPH</name>
        <dbReference type="ChEBI" id="CHEBI:57783"/>
    </ligand>
</feature>
<dbReference type="GO" id="GO:0030145">
    <property type="term" value="F:manganese ion binding"/>
    <property type="evidence" value="ECO:0007669"/>
    <property type="project" value="TreeGrafter"/>
</dbReference>